<proteinExistence type="predicted"/>
<dbReference type="EMBL" id="BAAAAK010000001">
    <property type="protein sequence ID" value="GAA0041782.1"/>
    <property type="molecule type" value="Genomic_DNA"/>
</dbReference>
<feature type="transmembrane region" description="Helical" evidence="1">
    <location>
        <begin position="101"/>
        <end position="123"/>
    </location>
</feature>
<feature type="transmembrane region" description="Helical" evidence="1">
    <location>
        <begin position="239"/>
        <end position="261"/>
    </location>
</feature>
<evidence type="ECO:0000313" key="3">
    <source>
        <dbReference type="Proteomes" id="UP001437574"/>
    </source>
</evidence>
<reference evidence="2 3" key="1">
    <citation type="journal article" date="2024" name="Int. J. Syst. Evol. Microbiol.">
        <title>Proposal of Lactobacillus amylovorus subsp. animalis subsp. nov. and an emended description of Lactobacillus amylovorus.</title>
        <authorList>
            <person name="Yamane K."/>
            <person name="Tanizawa Y."/>
            <person name="Kobayashi H."/>
            <person name="Kamizono T."/>
            <person name="Kojima Y."/>
            <person name="Takagi H."/>
            <person name="Tohno M."/>
        </authorList>
    </citation>
    <scope>NUCLEOTIDE SEQUENCE [LARGE SCALE GENOMIC DNA]</scope>
    <source>
        <strain evidence="2 3">TKL145</strain>
    </source>
</reference>
<protein>
    <recommendedName>
        <fullName evidence="4">ABC transporter permease</fullName>
    </recommendedName>
</protein>
<keyword evidence="1" id="KW-0472">Membrane</keyword>
<keyword evidence="1" id="KW-1133">Transmembrane helix</keyword>
<evidence type="ECO:0000256" key="1">
    <source>
        <dbReference type="SAM" id="Phobius"/>
    </source>
</evidence>
<feature type="transmembrane region" description="Helical" evidence="1">
    <location>
        <begin position="196"/>
        <end position="219"/>
    </location>
</feature>
<evidence type="ECO:0008006" key="4">
    <source>
        <dbReference type="Google" id="ProtNLM"/>
    </source>
</evidence>
<evidence type="ECO:0000313" key="2">
    <source>
        <dbReference type="EMBL" id="GAA0041782.1"/>
    </source>
</evidence>
<sequence length="272" mass="31562">MTSFGNLFKQMWVQKSRYIYLLFVINLFTIAFLSIFAWGTGNYDLTFFYTPTHNLGSFWRYNMATLTIYFDIAFCAVTCWQNEKINMSQTWHLAAVDERKTYLANVFSSLIACGVFFLLQQVINILLLIPTMGPNCVAEAFSQFGLSPLTPNVPGINVSFEFYWLFVVLVILFIYFFVSFANFVSRIVSNELPVKSTLWIRLLIMAILVIIAVYVWLIVLSHLQNLVDTNKVLQSYDPIWLDDLLLLIVDLVFGLCDILFVRKWIEPKIVNR</sequence>
<comment type="caution">
    <text evidence="2">The sequence shown here is derived from an EMBL/GenBank/DDBJ whole genome shotgun (WGS) entry which is preliminary data.</text>
</comment>
<name>A0ABC9VKQ9_LACAM</name>
<dbReference type="Proteomes" id="UP001437574">
    <property type="component" value="Unassembled WGS sequence"/>
</dbReference>
<feature type="transmembrane region" description="Helical" evidence="1">
    <location>
        <begin position="58"/>
        <end position="80"/>
    </location>
</feature>
<organism evidence="2 3">
    <name type="scientific">Lactobacillus amylovorus subsp. animalium</name>
    <dbReference type="NCBI Taxonomy" id="3378536"/>
    <lineage>
        <taxon>Bacteria</taxon>
        <taxon>Bacillati</taxon>
        <taxon>Bacillota</taxon>
        <taxon>Bacilli</taxon>
        <taxon>Lactobacillales</taxon>
        <taxon>Lactobacillaceae</taxon>
        <taxon>Lactobacillus</taxon>
    </lineage>
</organism>
<keyword evidence="1" id="KW-0812">Transmembrane</keyword>
<gene>
    <name evidence="2" type="ORF">LATKL145_01920</name>
</gene>
<feature type="transmembrane region" description="Helical" evidence="1">
    <location>
        <begin position="162"/>
        <end position="184"/>
    </location>
</feature>
<dbReference type="AlphaFoldDB" id="A0ABC9VKQ9"/>
<accession>A0ABC9VKQ9</accession>
<feature type="transmembrane region" description="Helical" evidence="1">
    <location>
        <begin position="18"/>
        <end position="38"/>
    </location>
</feature>
<reference evidence="3" key="2">
    <citation type="submission" date="2024-01" db="EMBL/GenBank/DDBJ databases">
        <title>Draft genome sequence of Lactobacillus amylovorus strain TKL145.</title>
        <authorList>
            <person name="Tohno M."/>
            <person name="Tanizawa Y."/>
        </authorList>
    </citation>
    <scope>NUCLEOTIDE SEQUENCE [LARGE SCALE GENOMIC DNA]</scope>
    <source>
        <strain evidence="3">TKL145</strain>
    </source>
</reference>